<dbReference type="PROSITE" id="PS50102">
    <property type="entry name" value="RRM"/>
    <property type="match status" value="1"/>
</dbReference>
<protein>
    <recommendedName>
        <fullName evidence="2">RRM domain-containing protein</fullName>
    </recommendedName>
</protein>
<dbReference type="Proteomes" id="UP000734854">
    <property type="component" value="Unassembled WGS sequence"/>
</dbReference>
<proteinExistence type="predicted"/>
<dbReference type="InterPro" id="IPR000504">
    <property type="entry name" value="RRM_dom"/>
</dbReference>
<dbReference type="AlphaFoldDB" id="A0A8J5LAR0"/>
<dbReference type="EMBL" id="JACMSC010000009">
    <property type="protein sequence ID" value="KAG6506076.1"/>
    <property type="molecule type" value="Genomic_DNA"/>
</dbReference>
<dbReference type="GO" id="GO:0003723">
    <property type="term" value="F:RNA binding"/>
    <property type="evidence" value="ECO:0007669"/>
    <property type="project" value="UniProtKB-UniRule"/>
</dbReference>
<evidence type="ECO:0000313" key="3">
    <source>
        <dbReference type="EMBL" id="KAG6506076.1"/>
    </source>
</evidence>
<sequence length="68" mass="7602">MPCAVHLYSPRVCILFDPVPDFVKEGSVAVMSAKEENRIFVGGLSRDTSERRLEAEFSRFGKVVEAKV</sequence>
<dbReference type="InterPro" id="IPR012677">
    <property type="entry name" value="Nucleotide-bd_a/b_plait_sf"/>
</dbReference>
<reference evidence="3 4" key="1">
    <citation type="submission" date="2020-08" db="EMBL/GenBank/DDBJ databases">
        <title>Plant Genome Project.</title>
        <authorList>
            <person name="Zhang R.-G."/>
        </authorList>
    </citation>
    <scope>NUCLEOTIDE SEQUENCE [LARGE SCALE GENOMIC DNA]</scope>
    <source>
        <tissue evidence="3">Rhizome</tissue>
    </source>
</reference>
<keyword evidence="1" id="KW-0694">RNA-binding</keyword>
<evidence type="ECO:0000256" key="1">
    <source>
        <dbReference type="PROSITE-ProRule" id="PRU00176"/>
    </source>
</evidence>
<gene>
    <name evidence="3" type="ORF">ZIOFF_031391</name>
</gene>
<name>A0A8J5LAR0_ZINOF</name>
<keyword evidence="4" id="KW-1185">Reference proteome</keyword>
<dbReference type="InterPro" id="IPR035979">
    <property type="entry name" value="RBD_domain_sf"/>
</dbReference>
<dbReference type="Pfam" id="PF00076">
    <property type="entry name" value="RRM_1"/>
    <property type="match status" value="1"/>
</dbReference>
<comment type="caution">
    <text evidence="3">The sequence shown here is derived from an EMBL/GenBank/DDBJ whole genome shotgun (WGS) entry which is preliminary data.</text>
</comment>
<organism evidence="3 4">
    <name type="scientific">Zingiber officinale</name>
    <name type="common">Ginger</name>
    <name type="synonym">Amomum zingiber</name>
    <dbReference type="NCBI Taxonomy" id="94328"/>
    <lineage>
        <taxon>Eukaryota</taxon>
        <taxon>Viridiplantae</taxon>
        <taxon>Streptophyta</taxon>
        <taxon>Embryophyta</taxon>
        <taxon>Tracheophyta</taxon>
        <taxon>Spermatophyta</taxon>
        <taxon>Magnoliopsida</taxon>
        <taxon>Liliopsida</taxon>
        <taxon>Zingiberales</taxon>
        <taxon>Zingiberaceae</taxon>
        <taxon>Zingiber</taxon>
    </lineage>
</organism>
<feature type="domain" description="RRM" evidence="2">
    <location>
        <begin position="37"/>
        <end position="68"/>
    </location>
</feature>
<evidence type="ECO:0000259" key="2">
    <source>
        <dbReference type="PROSITE" id="PS50102"/>
    </source>
</evidence>
<dbReference type="SUPFAM" id="SSF54928">
    <property type="entry name" value="RNA-binding domain, RBD"/>
    <property type="match status" value="1"/>
</dbReference>
<accession>A0A8J5LAR0</accession>
<dbReference type="Gene3D" id="3.30.70.330">
    <property type="match status" value="1"/>
</dbReference>
<evidence type="ECO:0000313" key="4">
    <source>
        <dbReference type="Proteomes" id="UP000734854"/>
    </source>
</evidence>